<dbReference type="InterPro" id="IPR036259">
    <property type="entry name" value="MFS_trans_sf"/>
</dbReference>
<comment type="caution">
    <text evidence="9">The sequence shown here is derived from an EMBL/GenBank/DDBJ whole genome shotgun (WGS) entry which is preliminary data.</text>
</comment>
<evidence type="ECO:0000256" key="4">
    <source>
        <dbReference type="ARBA" id="ARBA00022989"/>
    </source>
</evidence>
<feature type="transmembrane region" description="Helical" evidence="7">
    <location>
        <begin position="355"/>
        <end position="375"/>
    </location>
</feature>
<gene>
    <name evidence="9" type="ORF">AQI95_31335</name>
</gene>
<keyword evidence="4 7" id="KW-1133">Transmembrane helix</keyword>
<dbReference type="AlphaFoldDB" id="A0A101NY38"/>
<feature type="transmembrane region" description="Helical" evidence="7">
    <location>
        <begin position="290"/>
        <end position="315"/>
    </location>
</feature>
<feature type="transmembrane region" description="Helical" evidence="7">
    <location>
        <begin position="200"/>
        <end position="219"/>
    </location>
</feature>
<evidence type="ECO:0000256" key="1">
    <source>
        <dbReference type="ARBA" id="ARBA00004651"/>
    </source>
</evidence>
<dbReference type="GO" id="GO:0005886">
    <property type="term" value="C:plasma membrane"/>
    <property type="evidence" value="ECO:0007669"/>
    <property type="project" value="UniProtKB-SubCell"/>
</dbReference>
<accession>A0A101NY38</accession>
<organism evidence="9 10">
    <name type="scientific">Streptomyces yokosukanensis</name>
    <dbReference type="NCBI Taxonomy" id="67386"/>
    <lineage>
        <taxon>Bacteria</taxon>
        <taxon>Bacillati</taxon>
        <taxon>Actinomycetota</taxon>
        <taxon>Actinomycetes</taxon>
        <taxon>Kitasatosporales</taxon>
        <taxon>Streptomycetaceae</taxon>
        <taxon>Streptomyces</taxon>
    </lineage>
</organism>
<feature type="transmembrane region" description="Helical" evidence="7">
    <location>
        <begin position="168"/>
        <end position="188"/>
    </location>
</feature>
<feature type="transmembrane region" description="Helical" evidence="7">
    <location>
        <begin position="327"/>
        <end position="348"/>
    </location>
</feature>
<keyword evidence="2" id="KW-0813">Transport</keyword>
<feature type="transmembrane region" description="Helical" evidence="7">
    <location>
        <begin position="452"/>
        <end position="474"/>
    </location>
</feature>
<evidence type="ECO:0000256" key="5">
    <source>
        <dbReference type="ARBA" id="ARBA00023136"/>
    </source>
</evidence>
<evidence type="ECO:0000256" key="2">
    <source>
        <dbReference type="ARBA" id="ARBA00022448"/>
    </source>
</evidence>
<feature type="transmembrane region" description="Helical" evidence="7">
    <location>
        <begin position="417"/>
        <end position="440"/>
    </location>
</feature>
<keyword evidence="5 7" id="KW-0472">Membrane</keyword>
<dbReference type="OrthoDB" id="9787026at2"/>
<dbReference type="InterPro" id="IPR020846">
    <property type="entry name" value="MFS_dom"/>
</dbReference>
<evidence type="ECO:0000313" key="9">
    <source>
        <dbReference type="EMBL" id="KUN01420.1"/>
    </source>
</evidence>
<dbReference type="SUPFAM" id="SSF103473">
    <property type="entry name" value="MFS general substrate transporter"/>
    <property type="match status" value="1"/>
</dbReference>
<comment type="subcellular location">
    <subcellularLocation>
        <location evidence="1">Cell membrane</location>
        <topology evidence="1">Multi-pass membrane protein</topology>
    </subcellularLocation>
</comment>
<dbReference type="STRING" id="67386.AQI95_31335"/>
<dbReference type="Pfam" id="PF00083">
    <property type="entry name" value="Sugar_tr"/>
    <property type="match status" value="1"/>
</dbReference>
<evidence type="ECO:0000259" key="8">
    <source>
        <dbReference type="PROSITE" id="PS50850"/>
    </source>
</evidence>
<feature type="transmembrane region" description="Helical" evidence="7">
    <location>
        <begin position="79"/>
        <end position="98"/>
    </location>
</feature>
<dbReference type="PANTHER" id="PTHR23511">
    <property type="entry name" value="SYNAPTIC VESICLE GLYCOPROTEIN 2"/>
    <property type="match status" value="1"/>
</dbReference>
<keyword evidence="10" id="KW-1185">Reference proteome</keyword>
<reference evidence="9 10" key="1">
    <citation type="submission" date="2015-10" db="EMBL/GenBank/DDBJ databases">
        <title>Draft genome sequence of Streptomyces yokosukanensis DSM 40224, type strain for the species Streptomyces yokosukanensis.</title>
        <authorList>
            <person name="Ruckert C."/>
            <person name="Winkler A."/>
            <person name="Kalinowski J."/>
            <person name="Kampfer P."/>
            <person name="Glaeser S."/>
        </authorList>
    </citation>
    <scope>NUCLEOTIDE SEQUENCE [LARGE SCALE GENOMIC DNA]</scope>
    <source>
        <strain evidence="9 10">DSM 40224</strain>
    </source>
</reference>
<dbReference type="InterPro" id="IPR005828">
    <property type="entry name" value="MFS_sugar_transport-like"/>
</dbReference>
<dbReference type="GO" id="GO:0022857">
    <property type="term" value="F:transmembrane transporter activity"/>
    <property type="evidence" value="ECO:0007669"/>
    <property type="project" value="InterPro"/>
</dbReference>
<feature type="region of interest" description="Disordered" evidence="6">
    <location>
        <begin position="495"/>
        <end position="550"/>
    </location>
</feature>
<name>A0A101NY38_9ACTN</name>
<evidence type="ECO:0000256" key="6">
    <source>
        <dbReference type="SAM" id="MobiDB-lite"/>
    </source>
</evidence>
<proteinExistence type="predicted"/>
<feature type="domain" description="Major facilitator superfamily (MFS) profile" evidence="8">
    <location>
        <begin position="40"/>
        <end position="477"/>
    </location>
</feature>
<dbReference type="PANTHER" id="PTHR23511:SF34">
    <property type="entry name" value="SYNAPTIC VESICLE GLYCOPROTEIN 2"/>
    <property type="match status" value="1"/>
</dbReference>
<keyword evidence="3 7" id="KW-0812">Transmembrane</keyword>
<dbReference type="RefSeq" id="WP_067131491.1">
    <property type="nucleotide sequence ID" value="NZ_KQ948219.1"/>
</dbReference>
<sequence length="550" mass="57832">MAAAEAPSPGPPSRTGGRTIVTDIPARLDRLPWSRWHWTVVIGLGTVWVLDGLEVTVVGNIAGRLAEPGSGVAITSAQITGVAAALYVAGACSGALFWGRLTDRHGRKRLFMITLAVYLAATALTAVSWTAWWFLLFRFLTGFGIGGEYAAINSAIDELIPAQHRGRVDLIINGSFWLGAVGGALLSIVALNTDLLPKDVGWRLTFALGAVLALVILLVRRHVPESPRWLLIHGREREAEEIVSGIEHRIEAHGGERLPEPAGELEIRQRESVTFTEIARTVFGRYRRRAVLGFSLFVGQAFLYNAITFGFGAILTRFFAVPTDRTGYYFAAIAVGNFCGPLLLGKLFDTVGRRVMISSTYLLSGLLLFGTAWLFDRGALSAATLTACWCAVLFFASAGASSAYLTVSEIFPMETRAMSIAFFYALGTAAGGISGPLLFADLTGTGKVGDTVLAFSVGAALMCVAGLVAAALAVPAERRPLEDIARPLTAVAVRSGTSTRGAGGAGGAEGDRGPRGDRGPQGAHGPPSQPPPPSPSSPPSPPSPPAASGP</sequence>
<dbReference type="Proteomes" id="UP000053127">
    <property type="component" value="Unassembled WGS sequence"/>
</dbReference>
<dbReference type="EMBL" id="LMWN01000043">
    <property type="protein sequence ID" value="KUN01420.1"/>
    <property type="molecule type" value="Genomic_DNA"/>
</dbReference>
<feature type="transmembrane region" description="Helical" evidence="7">
    <location>
        <begin position="381"/>
        <end position="405"/>
    </location>
</feature>
<evidence type="ECO:0000256" key="3">
    <source>
        <dbReference type="ARBA" id="ARBA00022692"/>
    </source>
</evidence>
<feature type="compositionally biased region" description="Pro residues" evidence="6">
    <location>
        <begin position="527"/>
        <end position="550"/>
    </location>
</feature>
<evidence type="ECO:0000313" key="10">
    <source>
        <dbReference type="Proteomes" id="UP000053127"/>
    </source>
</evidence>
<protein>
    <submittedName>
        <fullName evidence="9">MFS transporter</fullName>
    </submittedName>
</protein>
<dbReference type="CDD" id="cd17316">
    <property type="entry name" value="MFS_SV2_like"/>
    <property type="match status" value="1"/>
</dbReference>
<feature type="transmembrane region" description="Helical" evidence="7">
    <location>
        <begin position="36"/>
        <end position="59"/>
    </location>
</feature>
<dbReference type="PROSITE" id="PS50850">
    <property type="entry name" value="MFS"/>
    <property type="match status" value="1"/>
</dbReference>
<evidence type="ECO:0000256" key="7">
    <source>
        <dbReference type="SAM" id="Phobius"/>
    </source>
</evidence>
<dbReference type="Gene3D" id="1.20.1250.20">
    <property type="entry name" value="MFS general substrate transporter like domains"/>
    <property type="match status" value="1"/>
</dbReference>
<feature type="compositionally biased region" description="Basic and acidic residues" evidence="6">
    <location>
        <begin position="509"/>
        <end position="518"/>
    </location>
</feature>
<feature type="transmembrane region" description="Helical" evidence="7">
    <location>
        <begin position="110"/>
        <end position="129"/>
    </location>
</feature>
<feature type="transmembrane region" description="Helical" evidence="7">
    <location>
        <begin position="135"/>
        <end position="156"/>
    </location>
</feature>